<feature type="domain" description="H15" evidence="8">
    <location>
        <begin position="44"/>
        <end position="118"/>
    </location>
</feature>
<comment type="subcellular location">
    <subcellularLocation>
        <location evidence="2">Chromosome</location>
    </subcellularLocation>
    <subcellularLocation>
        <location evidence="1 6">Nucleus</location>
    </subcellularLocation>
</comment>
<reference evidence="9" key="1">
    <citation type="submission" date="2021-02" db="EMBL/GenBank/DDBJ databases">
        <authorList>
            <person name="Nowell W R."/>
        </authorList>
    </citation>
    <scope>NUCLEOTIDE SEQUENCE</scope>
    <source>
        <strain evidence="9">Ploen Becks lab</strain>
    </source>
</reference>
<dbReference type="GO" id="GO:0000786">
    <property type="term" value="C:nucleosome"/>
    <property type="evidence" value="ECO:0007669"/>
    <property type="project" value="InterPro"/>
</dbReference>
<comment type="similarity">
    <text evidence="6">Belongs to the histone H1/H5 family.</text>
</comment>
<evidence type="ECO:0000256" key="7">
    <source>
        <dbReference type="SAM" id="MobiDB-lite"/>
    </source>
</evidence>
<dbReference type="Gene3D" id="1.10.10.10">
    <property type="entry name" value="Winged helix-like DNA-binding domain superfamily/Winged helix DNA-binding domain"/>
    <property type="match status" value="1"/>
</dbReference>
<evidence type="ECO:0000256" key="6">
    <source>
        <dbReference type="RuleBase" id="RU003894"/>
    </source>
</evidence>
<evidence type="ECO:0000259" key="8">
    <source>
        <dbReference type="PROSITE" id="PS51504"/>
    </source>
</evidence>
<dbReference type="PROSITE" id="PS51504">
    <property type="entry name" value="H15"/>
    <property type="match status" value="1"/>
</dbReference>
<comment type="caution">
    <text evidence="9">The sequence shown here is derived from an EMBL/GenBank/DDBJ whole genome shotgun (WGS) entry which is preliminary data.</text>
</comment>
<feature type="compositionally biased region" description="Basic and acidic residues" evidence="7">
    <location>
        <begin position="182"/>
        <end position="191"/>
    </location>
</feature>
<evidence type="ECO:0000256" key="1">
    <source>
        <dbReference type="ARBA" id="ARBA00004123"/>
    </source>
</evidence>
<dbReference type="GO" id="GO:0003677">
    <property type="term" value="F:DNA binding"/>
    <property type="evidence" value="ECO:0007669"/>
    <property type="project" value="UniProtKB-KW"/>
</dbReference>
<dbReference type="GO" id="GO:0006334">
    <property type="term" value="P:nucleosome assembly"/>
    <property type="evidence" value="ECO:0007669"/>
    <property type="project" value="InterPro"/>
</dbReference>
<evidence type="ECO:0000256" key="3">
    <source>
        <dbReference type="ARBA" id="ARBA00022454"/>
    </source>
</evidence>
<dbReference type="InterPro" id="IPR005819">
    <property type="entry name" value="H1/H5"/>
</dbReference>
<feature type="compositionally biased region" description="Basic residues" evidence="7">
    <location>
        <begin position="116"/>
        <end position="125"/>
    </location>
</feature>
<feature type="region of interest" description="Disordered" evidence="7">
    <location>
        <begin position="108"/>
        <end position="272"/>
    </location>
</feature>
<feature type="compositionally biased region" description="Basic and acidic residues" evidence="7">
    <location>
        <begin position="219"/>
        <end position="235"/>
    </location>
</feature>
<dbReference type="CDD" id="cd00073">
    <property type="entry name" value="H15"/>
    <property type="match status" value="1"/>
</dbReference>
<dbReference type="FunFam" id="1.10.10.10:FF:000140">
    <property type="entry name" value="Histone H1.0"/>
    <property type="match status" value="1"/>
</dbReference>
<dbReference type="Pfam" id="PF00538">
    <property type="entry name" value="Linker_histone"/>
    <property type="match status" value="1"/>
</dbReference>
<dbReference type="OrthoDB" id="1110759at2759"/>
<dbReference type="PRINTS" id="PR00624">
    <property type="entry name" value="HISTONEH5"/>
</dbReference>
<evidence type="ECO:0000256" key="4">
    <source>
        <dbReference type="ARBA" id="ARBA00023125"/>
    </source>
</evidence>
<keyword evidence="4 6" id="KW-0238">DNA-binding</keyword>
<dbReference type="InterPro" id="IPR036390">
    <property type="entry name" value="WH_DNA-bd_sf"/>
</dbReference>
<gene>
    <name evidence="9" type="ORF">OXX778_LOCUS2107</name>
</gene>
<feature type="region of interest" description="Disordered" evidence="7">
    <location>
        <begin position="1"/>
        <end position="46"/>
    </location>
</feature>
<keyword evidence="3 6" id="KW-0158">Chromosome</keyword>
<evidence type="ECO:0000256" key="2">
    <source>
        <dbReference type="ARBA" id="ARBA00004286"/>
    </source>
</evidence>
<proteinExistence type="inferred from homology"/>
<sequence>MYPFRNQAKKTEGSTVPKKTTESKTAAKKVTKQTKKTDKKAAPAHPKFIDMITESLGKLNEKSGSSKQAILKYIVANFPVDEKTANQYLKVSLKNGVKSGAIKQVKGTGATGSFKLAKKASKTAPKKNSEKVAKPVKTNETTTKKQTVSKTKPLPKARKSVTKETVKTELPPATPKGRKPPAAREEAEPPKKRGRKSVAKPTEPVTPAPSPVEAPSKTSLKEEQVKEEAPQEQKKTPVSKGRKGKVTTKQAAEAKLKKTPAPSTRSKRNLQA</sequence>
<dbReference type="Proteomes" id="UP000663879">
    <property type="component" value="Unassembled WGS sequence"/>
</dbReference>
<keyword evidence="10" id="KW-1185">Reference proteome</keyword>
<dbReference type="GO" id="GO:0030527">
    <property type="term" value="F:structural constituent of chromatin"/>
    <property type="evidence" value="ECO:0007669"/>
    <property type="project" value="InterPro"/>
</dbReference>
<dbReference type="GO" id="GO:0005634">
    <property type="term" value="C:nucleus"/>
    <property type="evidence" value="ECO:0007669"/>
    <property type="project" value="UniProtKB-SubCell"/>
</dbReference>
<dbReference type="EMBL" id="CAJNOC010000155">
    <property type="protein sequence ID" value="CAF0720384.1"/>
    <property type="molecule type" value="Genomic_DNA"/>
</dbReference>
<dbReference type="InterPro" id="IPR005818">
    <property type="entry name" value="Histone_H1/H5_H15"/>
</dbReference>
<protein>
    <recommendedName>
        <fullName evidence="8">H15 domain-containing protein</fullName>
    </recommendedName>
</protein>
<evidence type="ECO:0000313" key="10">
    <source>
        <dbReference type="Proteomes" id="UP000663879"/>
    </source>
</evidence>
<keyword evidence="5 6" id="KW-0539">Nucleus</keyword>
<dbReference type="AlphaFoldDB" id="A0A813ME97"/>
<evidence type="ECO:0000256" key="5">
    <source>
        <dbReference type="ARBA" id="ARBA00023242"/>
    </source>
</evidence>
<organism evidence="9 10">
    <name type="scientific">Brachionus calyciflorus</name>
    <dbReference type="NCBI Taxonomy" id="104777"/>
    <lineage>
        <taxon>Eukaryota</taxon>
        <taxon>Metazoa</taxon>
        <taxon>Spiralia</taxon>
        <taxon>Gnathifera</taxon>
        <taxon>Rotifera</taxon>
        <taxon>Eurotatoria</taxon>
        <taxon>Monogononta</taxon>
        <taxon>Pseudotrocha</taxon>
        <taxon>Ploima</taxon>
        <taxon>Brachionidae</taxon>
        <taxon>Brachionus</taxon>
    </lineage>
</organism>
<dbReference type="SMART" id="SM00526">
    <property type="entry name" value="H15"/>
    <property type="match status" value="1"/>
</dbReference>
<dbReference type="InterPro" id="IPR036388">
    <property type="entry name" value="WH-like_DNA-bd_sf"/>
</dbReference>
<accession>A0A813ME97</accession>
<name>A0A813ME97_9BILA</name>
<dbReference type="SUPFAM" id="SSF46785">
    <property type="entry name" value="Winged helix' DNA-binding domain"/>
    <property type="match status" value="1"/>
</dbReference>
<evidence type="ECO:0000313" key="9">
    <source>
        <dbReference type="EMBL" id="CAF0720384.1"/>
    </source>
</evidence>